<accession>A0ABU4RUX9</accession>
<dbReference type="EMBL" id="JAXAFO010000006">
    <property type="protein sequence ID" value="MDX6848675.1"/>
    <property type="molecule type" value="Genomic_DNA"/>
</dbReference>
<dbReference type="RefSeq" id="WP_302724122.1">
    <property type="nucleotide sequence ID" value="NZ_JAULRU010000731.1"/>
</dbReference>
<dbReference type="Proteomes" id="UP001273505">
    <property type="component" value="Unassembled WGS sequence"/>
</dbReference>
<gene>
    <name evidence="2" type="ORF">SCD92_04840</name>
</gene>
<reference evidence="2 3" key="1">
    <citation type="submission" date="2023-11" db="EMBL/GenBank/DDBJ databases">
        <title>Gilvimarinus fulvus sp. nov., isolated from the surface of Kelp.</title>
        <authorList>
            <person name="Sun Y.Y."/>
            <person name="Gong Y."/>
            <person name="Du Z.J."/>
        </authorList>
    </citation>
    <scope>NUCLEOTIDE SEQUENCE [LARGE SCALE GENOMIC DNA]</scope>
    <source>
        <strain evidence="2 3">SDUM040013</strain>
    </source>
</reference>
<keyword evidence="3" id="KW-1185">Reference proteome</keyword>
<sequence length="274" mass="31192">MATNTHIVRKLLEKGRRISVGNGGVTLTPLPTEEKQKIWLRENSDLIVSELGRLLGRQPLKYLDFSTGIFYGGRAPGVNFQLLDLLSFESRHVIFNVNLKRKNTSKNAPAGALYDGNKFWVGRLSQFYRFWQSAGLPEPKRDSLYHKSMFRLKSLYFEGEVLKREKLDNKSFRVLNIEPEEVEEAVLGSTVREFTGNNTDTIQKLSQKLPIPQSQVRQGMQSVTTEGENNRGKRLQGSEVQGESDAQAETKRIQEQSVDEWLADYNSVTPLTKK</sequence>
<protein>
    <submittedName>
        <fullName evidence="2">Uncharacterized protein</fullName>
    </submittedName>
</protein>
<organism evidence="2 3">
    <name type="scientific">Gilvimarinus gilvus</name>
    <dbReference type="NCBI Taxonomy" id="3058038"/>
    <lineage>
        <taxon>Bacteria</taxon>
        <taxon>Pseudomonadati</taxon>
        <taxon>Pseudomonadota</taxon>
        <taxon>Gammaproteobacteria</taxon>
        <taxon>Cellvibrionales</taxon>
        <taxon>Cellvibrionaceae</taxon>
        <taxon>Gilvimarinus</taxon>
    </lineage>
</organism>
<feature type="region of interest" description="Disordered" evidence="1">
    <location>
        <begin position="211"/>
        <end position="256"/>
    </location>
</feature>
<feature type="compositionally biased region" description="Polar residues" evidence="1">
    <location>
        <begin position="211"/>
        <end position="227"/>
    </location>
</feature>
<proteinExistence type="predicted"/>
<evidence type="ECO:0000313" key="2">
    <source>
        <dbReference type="EMBL" id="MDX6848675.1"/>
    </source>
</evidence>
<name>A0ABU4RUX9_9GAMM</name>
<evidence type="ECO:0000313" key="3">
    <source>
        <dbReference type="Proteomes" id="UP001273505"/>
    </source>
</evidence>
<evidence type="ECO:0000256" key="1">
    <source>
        <dbReference type="SAM" id="MobiDB-lite"/>
    </source>
</evidence>
<comment type="caution">
    <text evidence="2">The sequence shown here is derived from an EMBL/GenBank/DDBJ whole genome shotgun (WGS) entry which is preliminary data.</text>
</comment>